<proteinExistence type="predicted"/>
<dbReference type="EnsemblPlants" id="OB09G16160.1">
    <property type="protein sequence ID" value="OB09G16160.1"/>
    <property type="gene ID" value="OB09G16160"/>
</dbReference>
<keyword evidence="3" id="KW-1185">Reference proteome</keyword>
<name>J3MX87_ORYBR</name>
<dbReference type="AlphaFoldDB" id="J3MX87"/>
<accession>J3MX87</accession>
<dbReference type="InterPro" id="IPR032631">
    <property type="entry name" value="P-type_ATPase_N"/>
</dbReference>
<feature type="domain" description="P-type ATPase N-terminal" evidence="1">
    <location>
        <begin position="25"/>
        <end position="51"/>
    </location>
</feature>
<evidence type="ECO:0000313" key="2">
    <source>
        <dbReference type="EnsemblPlants" id="OB09G16160.1"/>
    </source>
</evidence>
<evidence type="ECO:0000259" key="1">
    <source>
        <dbReference type="Pfam" id="PF16209"/>
    </source>
</evidence>
<dbReference type="HOGENOM" id="CLU_2487013_0_0_1"/>
<evidence type="ECO:0000313" key="3">
    <source>
        <dbReference type="Proteomes" id="UP000006038"/>
    </source>
</evidence>
<protein>
    <recommendedName>
        <fullName evidence="1">P-type ATPase N-terminal domain-containing protein</fullName>
    </recommendedName>
</protein>
<sequence>MVRCNDPRCFSSFVDGSNNKVGGTASFVPKSLVEQFRCIANCFFLVIAYAPLVRSRPSVLPPSCSRSSIVVRVAMAKGGVKDQWRKQ</sequence>
<dbReference type="Gramene" id="OB09G16160.1">
    <property type="protein sequence ID" value="OB09G16160.1"/>
    <property type="gene ID" value="OB09G16160"/>
</dbReference>
<reference evidence="2" key="2">
    <citation type="submission" date="2013-04" db="UniProtKB">
        <authorList>
            <consortium name="EnsemblPlants"/>
        </authorList>
    </citation>
    <scope>IDENTIFICATION</scope>
</reference>
<dbReference type="Pfam" id="PF16209">
    <property type="entry name" value="PhoLip_ATPase_N"/>
    <property type="match status" value="1"/>
</dbReference>
<dbReference type="Proteomes" id="UP000006038">
    <property type="component" value="Chromosome 9"/>
</dbReference>
<dbReference type="STRING" id="4533.J3MX87"/>
<organism evidence="2">
    <name type="scientific">Oryza brachyantha</name>
    <name type="common">malo sina</name>
    <dbReference type="NCBI Taxonomy" id="4533"/>
    <lineage>
        <taxon>Eukaryota</taxon>
        <taxon>Viridiplantae</taxon>
        <taxon>Streptophyta</taxon>
        <taxon>Embryophyta</taxon>
        <taxon>Tracheophyta</taxon>
        <taxon>Spermatophyta</taxon>
        <taxon>Magnoliopsida</taxon>
        <taxon>Liliopsida</taxon>
        <taxon>Poales</taxon>
        <taxon>Poaceae</taxon>
        <taxon>BOP clade</taxon>
        <taxon>Oryzoideae</taxon>
        <taxon>Oryzeae</taxon>
        <taxon>Oryzinae</taxon>
        <taxon>Oryza</taxon>
    </lineage>
</organism>
<reference evidence="2" key="1">
    <citation type="journal article" date="2013" name="Nat. Commun.">
        <title>Whole-genome sequencing of Oryza brachyantha reveals mechanisms underlying Oryza genome evolution.</title>
        <authorList>
            <person name="Chen J."/>
            <person name="Huang Q."/>
            <person name="Gao D."/>
            <person name="Wang J."/>
            <person name="Lang Y."/>
            <person name="Liu T."/>
            <person name="Li B."/>
            <person name="Bai Z."/>
            <person name="Luis Goicoechea J."/>
            <person name="Liang C."/>
            <person name="Chen C."/>
            <person name="Zhang W."/>
            <person name="Sun S."/>
            <person name="Liao Y."/>
            <person name="Zhang X."/>
            <person name="Yang L."/>
            <person name="Song C."/>
            <person name="Wang M."/>
            <person name="Shi J."/>
            <person name="Liu G."/>
            <person name="Liu J."/>
            <person name="Zhou H."/>
            <person name="Zhou W."/>
            <person name="Yu Q."/>
            <person name="An N."/>
            <person name="Chen Y."/>
            <person name="Cai Q."/>
            <person name="Wang B."/>
            <person name="Liu B."/>
            <person name="Min J."/>
            <person name="Huang Y."/>
            <person name="Wu H."/>
            <person name="Li Z."/>
            <person name="Zhang Y."/>
            <person name="Yin Y."/>
            <person name="Song W."/>
            <person name="Jiang J."/>
            <person name="Jackson S.A."/>
            <person name="Wing R.A."/>
            <person name="Wang J."/>
            <person name="Chen M."/>
        </authorList>
    </citation>
    <scope>NUCLEOTIDE SEQUENCE [LARGE SCALE GENOMIC DNA]</scope>
    <source>
        <strain evidence="2">cv. IRGC 101232</strain>
    </source>
</reference>